<dbReference type="SMART" id="SM00448">
    <property type="entry name" value="REC"/>
    <property type="match status" value="1"/>
</dbReference>
<dbReference type="InterPro" id="IPR052893">
    <property type="entry name" value="TCS_response_regulator"/>
</dbReference>
<reference evidence="3 4" key="1">
    <citation type="submission" date="2019-12" db="EMBL/GenBank/DDBJ databases">
        <title>Spirosoma sp. HMF4905 genome sequencing and assembly.</title>
        <authorList>
            <person name="Kang H."/>
            <person name="Cha I."/>
            <person name="Kim H."/>
            <person name="Joh K."/>
        </authorList>
    </citation>
    <scope>NUCLEOTIDE SEQUENCE [LARGE SCALE GENOMIC DNA]</scope>
    <source>
        <strain evidence="3 4">HMF4905</strain>
    </source>
</reference>
<feature type="modified residue" description="4-aspartylphosphate" evidence="1">
    <location>
        <position position="59"/>
    </location>
</feature>
<organism evidence="3 4">
    <name type="scientific">Spirosoma arboris</name>
    <dbReference type="NCBI Taxonomy" id="2682092"/>
    <lineage>
        <taxon>Bacteria</taxon>
        <taxon>Pseudomonadati</taxon>
        <taxon>Bacteroidota</taxon>
        <taxon>Cytophagia</taxon>
        <taxon>Cytophagales</taxon>
        <taxon>Cytophagaceae</taxon>
        <taxon>Spirosoma</taxon>
    </lineage>
</organism>
<dbReference type="RefSeq" id="WP_157584199.1">
    <property type="nucleotide sequence ID" value="NZ_WPIN01000003.1"/>
</dbReference>
<dbReference type="Pfam" id="PF00072">
    <property type="entry name" value="Response_reg"/>
    <property type="match status" value="1"/>
</dbReference>
<protein>
    <submittedName>
        <fullName evidence="3">Response regulator</fullName>
    </submittedName>
</protein>
<dbReference type="Proteomes" id="UP000436006">
    <property type="component" value="Unassembled WGS sequence"/>
</dbReference>
<name>A0A7K1S8K7_9BACT</name>
<keyword evidence="4" id="KW-1185">Reference proteome</keyword>
<feature type="domain" description="Response regulatory" evidence="2">
    <location>
        <begin position="6"/>
        <end position="126"/>
    </location>
</feature>
<proteinExistence type="predicted"/>
<evidence type="ECO:0000313" key="3">
    <source>
        <dbReference type="EMBL" id="MVM29936.1"/>
    </source>
</evidence>
<dbReference type="PANTHER" id="PTHR44520">
    <property type="entry name" value="RESPONSE REGULATOR RCP1-RELATED"/>
    <property type="match status" value="1"/>
</dbReference>
<keyword evidence="1" id="KW-0597">Phosphoprotein</keyword>
<evidence type="ECO:0000256" key="1">
    <source>
        <dbReference type="PROSITE-ProRule" id="PRU00169"/>
    </source>
</evidence>
<dbReference type="EMBL" id="WPIN01000003">
    <property type="protein sequence ID" value="MVM29936.1"/>
    <property type="molecule type" value="Genomic_DNA"/>
</dbReference>
<gene>
    <name evidence="3" type="ORF">GO755_07825</name>
</gene>
<dbReference type="PROSITE" id="PS50110">
    <property type="entry name" value="RESPONSE_REGULATORY"/>
    <property type="match status" value="1"/>
</dbReference>
<sequence length="133" mass="14838">MNPKLPVWIVEDDEDDQYIIKLAFESIVPPINVKLLTDGDQLVPTLKRTSVLPRLVLLDLNMQRQNGFETLKEVRAIPTFQSLPIVIFTTSTDSSDLVKSMQLGASGFVTKSSNQLELMSTVKSFAATWGLLE</sequence>
<accession>A0A7K1S8K7</accession>
<dbReference type="PANTHER" id="PTHR44520:SF2">
    <property type="entry name" value="RESPONSE REGULATOR RCP1"/>
    <property type="match status" value="1"/>
</dbReference>
<dbReference type="Gene3D" id="3.40.50.2300">
    <property type="match status" value="1"/>
</dbReference>
<dbReference type="InterPro" id="IPR011006">
    <property type="entry name" value="CheY-like_superfamily"/>
</dbReference>
<evidence type="ECO:0000313" key="4">
    <source>
        <dbReference type="Proteomes" id="UP000436006"/>
    </source>
</evidence>
<dbReference type="GO" id="GO:0000160">
    <property type="term" value="P:phosphorelay signal transduction system"/>
    <property type="evidence" value="ECO:0007669"/>
    <property type="project" value="InterPro"/>
</dbReference>
<dbReference type="SUPFAM" id="SSF52172">
    <property type="entry name" value="CheY-like"/>
    <property type="match status" value="1"/>
</dbReference>
<dbReference type="InterPro" id="IPR001789">
    <property type="entry name" value="Sig_transdc_resp-reg_receiver"/>
</dbReference>
<dbReference type="AlphaFoldDB" id="A0A7K1S8K7"/>
<comment type="caution">
    <text evidence="3">The sequence shown here is derived from an EMBL/GenBank/DDBJ whole genome shotgun (WGS) entry which is preliminary data.</text>
</comment>
<evidence type="ECO:0000259" key="2">
    <source>
        <dbReference type="PROSITE" id="PS50110"/>
    </source>
</evidence>